<proteinExistence type="predicted"/>
<evidence type="ECO:0000313" key="1">
    <source>
        <dbReference type="EMBL" id="KAJ8124085.1"/>
    </source>
</evidence>
<organism evidence="1 2">
    <name type="scientific">Lasiodiplodia mahajangana</name>
    <dbReference type="NCBI Taxonomy" id="1108764"/>
    <lineage>
        <taxon>Eukaryota</taxon>
        <taxon>Fungi</taxon>
        <taxon>Dikarya</taxon>
        <taxon>Ascomycota</taxon>
        <taxon>Pezizomycotina</taxon>
        <taxon>Dothideomycetes</taxon>
        <taxon>Dothideomycetes incertae sedis</taxon>
        <taxon>Botryosphaeriales</taxon>
        <taxon>Botryosphaeriaceae</taxon>
        <taxon>Lasiodiplodia</taxon>
    </lineage>
</organism>
<protein>
    <submittedName>
        <fullName evidence="1">Uncharacterized protein</fullName>
    </submittedName>
</protein>
<sequence length="157" mass="16678">MCTILAIDGPRGCSSSGAIAVTAGFAPMAIGTETEGCLVSPATRQSLETVRASVSIIPDEVIMSINRWLNVLGPLCATVKDTTDLFTVLVVDGKSDAISIKNATVQGYKRLETLAADYHHHVNLGPESDFEYEGANALFDLLGILLRFTIVNQVLPA</sequence>
<keyword evidence="2" id="KW-1185">Reference proteome</keyword>
<comment type="caution">
    <text evidence="1">The sequence shown here is derived from an EMBL/GenBank/DDBJ whole genome shotgun (WGS) entry which is preliminary data.</text>
</comment>
<evidence type="ECO:0000313" key="2">
    <source>
        <dbReference type="Proteomes" id="UP001153332"/>
    </source>
</evidence>
<dbReference type="EMBL" id="JAPUUL010003221">
    <property type="protein sequence ID" value="KAJ8124085.1"/>
    <property type="molecule type" value="Genomic_DNA"/>
</dbReference>
<reference evidence="1" key="1">
    <citation type="submission" date="2022-12" db="EMBL/GenBank/DDBJ databases">
        <title>Genome Sequence of Lasiodiplodia mahajangana.</title>
        <authorList>
            <person name="Buettner E."/>
        </authorList>
    </citation>
    <scope>NUCLEOTIDE SEQUENCE</scope>
    <source>
        <strain evidence="1">VT137</strain>
    </source>
</reference>
<gene>
    <name evidence="1" type="ORF">O1611_g9442</name>
</gene>
<accession>A0ACC2J9B3</accession>
<name>A0ACC2J9B3_9PEZI</name>
<dbReference type="Proteomes" id="UP001153332">
    <property type="component" value="Unassembled WGS sequence"/>
</dbReference>